<comment type="caution">
    <text evidence="4">The sequence shown here is derived from an EMBL/GenBank/DDBJ whole genome shotgun (WGS) entry which is preliminary data.</text>
</comment>
<dbReference type="SUPFAM" id="SSF49464">
    <property type="entry name" value="Carboxypeptidase regulatory domain-like"/>
    <property type="match status" value="1"/>
</dbReference>
<keyword evidence="2" id="KW-0472">Membrane</keyword>
<proteinExistence type="predicted"/>
<gene>
    <name evidence="4" type="ORF">EDD80_104216</name>
</gene>
<dbReference type="Gene3D" id="2.40.170.20">
    <property type="entry name" value="TonB-dependent receptor, beta-barrel domain"/>
    <property type="match status" value="1"/>
</dbReference>
<dbReference type="Proteomes" id="UP000295807">
    <property type="component" value="Unassembled WGS sequence"/>
</dbReference>
<accession>A0A4R3KU67</accession>
<evidence type="ECO:0000256" key="2">
    <source>
        <dbReference type="ARBA" id="ARBA00023136"/>
    </source>
</evidence>
<dbReference type="GO" id="GO:0009279">
    <property type="term" value="C:cell outer membrane"/>
    <property type="evidence" value="ECO:0007669"/>
    <property type="project" value="UniProtKB-SubCell"/>
</dbReference>
<reference evidence="4 5" key="1">
    <citation type="submission" date="2019-03" db="EMBL/GenBank/DDBJ databases">
        <title>Genomic Encyclopedia of Type Strains, Phase IV (KMG-IV): sequencing the most valuable type-strain genomes for metagenomic binning, comparative biology and taxonomic classification.</title>
        <authorList>
            <person name="Goeker M."/>
        </authorList>
    </citation>
    <scope>NUCLEOTIDE SEQUENCE [LARGE SCALE GENOMIC DNA]</scope>
    <source>
        <strain evidence="4 5">DSM 21100</strain>
    </source>
</reference>
<dbReference type="InterPro" id="IPR008969">
    <property type="entry name" value="CarboxyPept-like_regulatory"/>
</dbReference>
<evidence type="ECO:0000256" key="3">
    <source>
        <dbReference type="ARBA" id="ARBA00023237"/>
    </source>
</evidence>
<dbReference type="Gene3D" id="2.60.40.1120">
    <property type="entry name" value="Carboxypeptidase-like, regulatory domain"/>
    <property type="match status" value="1"/>
</dbReference>
<dbReference type="InterPro" id="IPR036942">
    <property type="entry name" value="Beta-barrel_TonB_sf"/>
</dbReference>
<keyword evidence="4" id="KW-0675">Receptor</keyword>
<keyword evidence="3" id="KW-0998">Cell outer membrane</keyword>
<comment type="subcellular location">
    <subcellularLocation>
        <location evidence="1">Cell outer membrane</location>
    </subcellularLocation>
</comment>
<protein>
    <submittedName>
        <fullName evidence="4">Outer membrane cobalamin receptor</fullName>
    </submittedName>
</protein>
<organism evidence="4 5">
    <name type="scientific">Anseongella ginsenosidimutans</name>
    <dbReference type="NCBI Taxonomy" id="496056"/>
    <lineage>
        <taxon>Bacteria</taxon>
        <taxon>Pseudomonadati</taxon>
        <taxon>Bacteroidota</taxon>
        <taxon>Sphingobacteriia</taxon>
        <taxon>Sphingobacteriales</taxon>
        <taxon>Sphingobacteriaceae</taxon>
        <taxon>Anseongella</taxon>
    </lineage>
</organism>
<dbReference type="SUPFAM" id="SSF56935">
    <property type="entry name" value="Porins"/>
    <property type="match status" value="1"/>
</dbReference>
<dbReference type="Pfam" id="PF13715">
    <property type="entry name" value="CarbopepD_reg_2"/>
    <property type="match status" value="1"/>
</dbReference>
<evidence type="ECO:0000256" key="1">
    <source>
        <dbReference type="ARBA" id="ARBA00004442"/>
    </source>
</evidence>
<dbReference type="EMBL" id="SMAD01000004">
    <property type="protein sequence ID" value="TCS87865.1"/>
    <property type="molecule type" value="Genomic_DNA"/>
</dbReference>
<keyword evidence="5" id="KW-1185">Reference proteome</keyword>
<evidence type="ECO:0000313" key="4">
    <source>
        <dbReference type="EMBL" id="TCS87865.1"/>
    </source>
</evidence>
<evidence type="ECO:0000313" key="5">
    <source>
        <dbReference type="Proteomes" id="UP000295807"/>
    </source>
</evidence>
<name>A0A4R3KU67_9SPHI</name>
<dbReference type="AlphaFoldDB" id="A0A4R3KU67"/>
<sequence length="731" mass="81066">MVLSSQVLGQISISGTVKERNGKPLAGASVYLTGTLTGATSDEEGRFRFEVTEKGIQTLAASFLGFLPFEKEVTLDGKDITLDIVLQPDPSTMDPVVVSAGSFEASDKAKGASLTPIDAMTVAGTGGDIANGLRALPGAQQIGEAAGLFVRGGTGAETRQFVDGTLLRNPNYSEVPGLMQPARLPPFLFKGILFSSGGYSALYGQAMSSALILESVDLPETSSASFSAFAPGHLSGGFQKLAPGKKSSYGISGHYSNLSPYNEIVPQKPDFFMGPEYLGVDLNYRVKTSETGMFKVYGNWGSSNIGMNNTDIDSLPLVSRFGLMNRNAYLNLDYREYLGENWKIDAAAAFSYNKDDIATKLLDSNSEMLELPREPFRSKNSHRIARSRFGQGRMVVTRQLPRNQAVRFGAEQFYFRDRFNYNDSLTTLTDHFTAAFAEGDVYITDRIAAKLGLRFEYSSLLKKAAVAPRLGLAYRIKDGQQVNLAYGLFFQKPENEFLIRNRALNYANAAHYIINYTRKEGNRFLRLEAYYKQYRNLVTTGPAAGNDGKGYARGAELFWRDKKTFPNLDYWLTYTYLDTKREFRNYPSSLRPSFSAPHTATLAIKKFFPGISTNVNVSYSFASGRPYYDIRKQDNGTFRVFDQGTTKPYNVVNLHIAYLTSFFKNWKQPDFSGIALGANNILGTPQVFGYNYSYNGVHKTPVTLPAPRSFFIGVFMSFGVDRTDDFMNENL</sequence>